<dbReference type="InterPro" id="IPR001810">
    <property type="entry name" value="F-box_dom"/>
</dbReference>
<name>A0A8R7Q227_TRIUA</name>
<protein>
    <recommendedName>
        <fullName evidence="1">F-box domain-containing protein</fullName>
    </recommendedName>
</protein>
<sequence>MDGDESFEEMQVLDMLMNSPLSSSGDDELIVAASSEHEVEEKVNNRRHGDSKIGCQTVDCGRGAGFLWDDYFKQKPIFPEKYFRQRFRMSRSLFYRIGEAIVEHDHDGYFKQKGNASGAPGSQPLQKMIVAMRLLTDGYAADAADEYGRSAKTTDVKACKKFVIAICQIFGGESLRSPNEEDTAGLLAICQPVRLSKAKPTTFQYPPFFRDFLCFRVPISVTGRSMGGTHEYSIGFVHSSVGDELPQDAICSYARSSWSDLPTDLLLRIFQRLQLQECLAFALVCTSWSWAAAAAGVPCSCRPWLMSWTHLVEESQPKINSSLTVTCKFRHLLEVNKSYDVDFPKGCFVACAGASHGWLVLVNELSNLLLFNPFTSDMVSLPPITDFSFVEAICDNQGNIEGYCLFNDEFYDAKDLATWFFQKAVLSCTPSKGGNYIVMIIHYDSNWLSFVRAGEGKWQVVSTSARRVQNRYADCAYHNGNFYTVTYHGIVEKYYLDGPNGPTKEAIIAHSTYSSVLTRHLVSTPWGDLLQVRAISANHVDRVRFQIAKVHPEGCKKVSPDDLVEHAIFVGLNHSACLPSKNFPGLRPQCIYFSSPWMTATFDLVARCRGWGGVRSYDIERRVFEHAFPFVGMPKSWRMHVPSEIWITPNI</sequence>
<reference evidence="2" key="3">
    <citation type="submission" date="2022-06" db="UniProtKB">
        <authorList>
            <consortium name="EnsemblPlants"/>
        </authorList>
    </citation>
    <scope>IDENTIFICATION</scope>
</reference>
<dbReference type="AlphaFoldDB" id="A0A8R7Q227"/>
<dbReference type="EnsemblPlants" id="TuG1812G0400000978.01.T01">
    <property type="protein sequence ID" value="TuG1812G0400000978.01.T01"/>
    <property type="gene ID" value="TuG1812G0400000978.01"/>
</dbReference>
<dbReference type="Proteomes" id="UP000015106">
    <property type="component" value="Chromosome 4"/>
</dbReference>
<organism evidence="2 3">
    <name type="scientific">Triticum urartu</name>
    <name type="common">Red wild einkorn</name>
    <name type="synonym">Crithodium urartu</name>
    <dbReference type="NCBI Taxonomy" id="4572"/>
    <lineage>
        <taxon>Eukaryota</taxon>
        <taxon>Viridiplantae</taxon>
        <taxon>Streptophyta</taxon>
        <taxon>Embryophyta</taxon>
        <taxon>Tracheophyta</taxon>
        <taxon>Spermatophyta</taxon>
        <taxon>Magnoliopsida</taxon>
        <taxon>Liliopsida</taxon>
        <taxon>Poales</taxon>
        <taxon>Poaceae</taxon>
        <taxon>BOP clade</taxon>
        <taxon>Pooideae</taxon>
        <taxon>Triticodae</taxon>
        <taxon>Triticeae</taxon>
        <taxon>Triticinae</taxon>
        <taxon>Triticum</taxon>
    </lineage>
</organism>
<dbReference type="InterPro" id="IPR036047">
    <property type="entry name" value="F-box-like_dom_sf"/>
</dbReference>
<dbReference type="Pfam" id="PF00646">
    <property type="entry name" value="F-box"/>
    <property type="match status" value="1"/>
</dbReference>
<dbReference type="PROSITE" id="PS50181">
    <property type="entry name" value="FBOX"/>
    <property type="match status" value="1"/>
</dbReference>
<dbReference type="PANTHER" id="PTHR44586:SF25">
    <property type="entry name" value="(WILD MALAYSIAN BANANA) HYPOTHETICAL PROTEIN"/>
    <property type="match status" value="1"/>
</dbReference>
<accession>A0A8R7Q227</accession>
<keyword evidence="3" id="KW-1185">Reference proteome</keyword>
<dbReference type="InterPro" id="IPR005174">
    <property type="entry name" value="KIB1-4_b-propeller"/>
</dbReference>
<proteinExistence type="predicted"/>
<dbReference type="SUPFAM" id="SSF81383">
    <property type="entry name" value="F-box domain"/>
    <property type="match status" value="1"/>
</dbReference>
<evidence type="ECO:0000313" key="2">
    <source>
        <dbReference type="EnsemblPlants" id="TuG1812G0400000978.01.T01"/>
    </source>
</evidence>
<dbReference type="Gramene" id="TuG1812G0400000978.01.T01">
    <property type="protein sequence ID" value="TuG1812G0400000978.01.T01"/>
    <property type="gene ID" value="TuG1812G0400000978.01"/>
</dbReference>
<reference evidence="3" key="1">
    <citation type="journal article" date="2013" name="Nature">
        <title>Draft genome of the wheat A-genome progenitor Triticum urartu.</title>
        <authorList>
            <person name="Ling H.Q."/>
            <person name="Zhao S."/>
            <person name="Liu D."/>
            <person name="Wang J."/>
            <person name="Sun H."/>
            <person name="Zhang C."/>
            <person name="Fan H."/>
            <person name="Li D."/>
            <person name="Dong L."/>
            <person name="Tao Y."/>
            <person name="Gao C."/>
            <person name="Wu H."/>
            <person name="Li Y."/>
            <person name="Cui Y."/>
            <person name="Guo X."/>
            <person name="Zheng S."/>
            <person name="Wang B."/>
            <person name="Yu K."/>
            <person name="Liang Q."/>
            <person name="Yang W."/>
            <person name="Lou X."/>
            <person name="Chen J."/>
            <person name="Feng M."/>
            <person name="Jian J."/>
            <person name="Zhang X."/>
            <person name="Luo G."/>
            <person name="Jiang Y."/>
            <person name="Liu J."/>
            <person name="Wang Z."/>
            <person name="Sha Y."/>
            <person name="Zhang B."/>
            <person name="Wu H."/>
            <person name="Tang D."/>
            <person name="Shen Q."/>
            <person name="Xue P."/>
            <person name="Zou S."/>
            <person name="Wang X."/>
            <person name="Liu X."/>
            <person name="Wang F."/>
            <person name="Yang Y."/>
            <person name="An X."/>
            <person name="Dong Z."/>
            <person name="Zhang K."/>
            <person name="Zhang X."/>
            <person name="Luo M.C."/>
            <person name="Dvorak J."/>
            <person name="Tong Y."/>
            <person name="Wang J."/>
            <person name="Yang H."/>
            <person name="Li Z."/>
            <person name="Wang D."/>
            <person name="Zhang A."/>
            <person name="Wang J."/>
        </authorList>
    </citation>
    <scope>NUCLEOTIDE SEQUENCE</scope>
    <source>
        <strain evidence="3">cv. G1812</strain>
    </source>
</reference>
<feature type="domain" description="F-box" evidence="1">
    <location>
        <begin position="255"/>
        <end position="288"/>
    </location>
</feature>
<dbReference type="Pfam" id="PF03478">
    <property type="entry name" value="Beta-prop_KIB1-4"/>
    <property type="match status" value="1"/>
</dbReference>
<evidence type="ECO:0000313" key="3">
    <source>
        <dbReference type="Proteomes" id="UP000015106"/>
    </source>
</evidence>
<dbReference type="PANTHER" id="PTHR44586">
    <property type="entry name" value="F-BOX DOMAIN CONTAINING PROTEIN, EXPRESSED"/>
    <property type="match status" value="1"/>
</dbReference>
<reference evidence="2" key="2">
    <citation type="submission" date="2018-03" db="EMBL/GenBank/DDBJ databases">
        <title>The Triticum urartu genome reveals the dynamic nature of wheat genome evolution.</title>
        <authorList>
            <person name="Ling H."/>
            <person name="Ma B."/>
            <person name="Shi X."/>
            <person name="Liu H."/>
            <person name="Dong L."/>
            <person name="Sun H."/>
            <person name="Cao Y."/>
            <person name="Gao Q."/>
            <person name="Zheng S."/>
            <person name="Li Y."/>
            <person name="Yu Y."/>
            <person name="Du H."/>
            <person name="Qi M."/>
            <person name="Li Y."/>
            <person name="Yu H."/>
            <person name="Cui Y."/>
            <person name="Wang N."/>
            <person name="Chen C."/>
            <person name="Wu H."/>
            <person name="Zhao Y."/>
            <person name="Zhang J."/>
            <person name="Li Y."/>
            <person name="Zhou W."/>
            <person name="Zhang B."/>
            <person name="Hu W."/>
            <person name="Eijk M."/>
            <person name="Tang J."/>
            <person name="Witsenboer H."/>
            <person name="Zhao S."/>
            <person name="Li Z."/>
            <person name="Zhang A."/>
            <person name="Wang D."/>
            <person name="Liang C."/>
        </authorList>
    </citation>
    <scope>NUCLEOTIDE SEQUENCE [LARGE SCALE GENOMIC DNA]</scope>
    <source>
        <strain evidence="2">cv. G1812</strain>
    </source>
</reference>
<evidence type="ECO:0000259" key="1">
    <source>
        <dbReference type="PROSITE" id="PS50181"/>
    </source>
</evidence>
<dbReference type="Gene3D" id="1.20.1280.50">
    <property type="match status" value="1"/>
</dbReference>